<dbReference type="PROSITE" id="PS50850">
    <property type="entry name" value="MFS"/>
    <property type="match status" value="1"/>
</dbReference>
<evidence type="ECO:0000256" key="2">
    <source>
        <dbReference type="ARBA" id="ARBA00022448"/>
    </source>
</evidence>
<dbReference type="Pfam" id="PF00083">
    <property type="entry name" value="Sugar_tr"/>
    <property type="match status" value="1"/>
</dbReference>
<feature type="transmembrane region" description="Helical" evidence="7">
    <location>
        <begin position="252"/>
        <end position="276"/>
    </location>
</feature>
<dbReference type="InterPro" id="IPR011701">
    <property type="entry name" value="MFS"/>
</dbReference>
<keyword evidence="6 7" id="KW-0472">Membrane</keyword>
<keyword evidence="2" id="KW-0813">Transport</keyword>
<feature type="transmembrane region" description="Helical" evidence="7">
    <location>
        <begin position="378"/>
        <end position="400"/>
    </location>
</feature>
<evidence type="ECO:0000313" key="9">
    <source>
        <dbReference type="EMBL" id="KRM61585.1"/>
    </source>
</evidence>
<name>A0A0R2A2R6_9LACO</name>
<dbReference type="InterPro" id="IPR036259">
    <property type="entry name" value="MFS_trans_sf"/>
</dbReference>
<sequence length="422" mass="45909">MKHVKQTNNWRRNLWFLWVGNFMTGMGFSMTVPFLALFIDTLGTFNKWQLNMLTGIAFAITFLAKAIVSPYWGKLADQYGRKPMCLRASLGMTVTITACGFVPNVAVLIVLRAIQGCFSGYINNANAIVAASVPLDRSGKALGTLATGNVVGTLLGPLIGGILADSFGYREAYYVTGMMMFVVFMMTLLFVHEQFTPVQKDEMVPTKQIFRELQYPLLIWGLFITTMIIQAANMSMTSVVSLLIKELCHNHGQIALVSGVITSLPGVVTLIASPLLGMLSDRIGPEKVLMNGLVLAVICFIPMGFITNVWQLGALRALLGISDAALLPAIQSLMTFYVPKSGFGRIFSYNQSFQALGSVGGPMMGAVVASMFEYRSVFLATAILEIANVLFLIPATKALWHAGPIRQRGPIGGQANIHEINS</sequence>
<evidence type="ECO:0000259" key="8">
    <source>
        <dbReference type="PROSITE" id="PS50850"/>
    </source>
</evidence>
<protein>
    <submittedName>
        <fullName evidence="9">Drug H(+) antiporter</fullName>
    </submittedName>
</protein>
<feature type="transmembrane region" description="Helical" evidence="7">
    <location>
        <begin position="50"/>
        <end position="68"/>
    </location>
</feature>
<dbReference type="SUPFAM" id="SSF103473">
    <property type="entry name" value="MFS general substrate transporter"/>
    <property type="match status" value="1"/>
</dbReference>
<comment type="subcellular location">
    <subcellularLocation>
        <location evidence="1">Cell membrane</location>
        <topology evidence="1">Multi-pass membrane protein</topology>
    </subcellularLocation>
</comment>
<evidence type="ECO:0000256" key="1">
    <source>
        <dbReference type="ARBA" id="ARBA00004651"/>
    </source>
</evidence>
<feature type="transmembrane region" description="Helical" evidence="7">
    <location>
        <begin position="172"/>
        <end position="192"/>
    </location>
</feature>
<dbReference type="EMBL" id="AYYY01000025">
    <property type="protein sequence ID" value="KRM61585.1"/>
    <property type="molecule type" value="Genomic_DNA"/>
</dbReference>
<comment type="caution">
    <text evidence="9">The sequence shown here is derived from an EMBL/GenBank/DDBJ whole genome shotgun (WGS) entry which is preliminary data.</text>
</comment>
<evidence type="ECO:0000256" key="3">
    <source>
        <dbReference type="ARBA" id="ARBA00022475"/>
    </source>
</evidence>
<dbReference type="Proteomes" id="UP000051733">
    <property type="component" value="Unassembled WGS sequence"/>
</dbReference>
<dbReference type="PANTHER" id="PTHR43414:SF6">
    <property type="entry name" value="MULTIDRUG RESISTANCE PROTEIN MDTG"/>
    <property type="match status" value="1"/>
</dbReference>
<dbReference type="CDD" id="cd17391">
    <property type="entry name" value="MFS_MdtG_MDR_like"/>
    <property type="match status" value="1"/>
</dbReference>
<keyword evidence="5 7" id="KW-1133">Transmembrane helix</keyword>
<feature type="transmembrane region" description="Helical" evidence="7">
    <location>
        <begin position="15"/>
        <end position="38"/>
    </location>
</feature>
<evidence type="ECO:0000256" key="6">
    <source>
        <dbReference type="ARBA" id="ARBA00023136"/>
    </source>
</evidence>
<evidence type="ECO:0000256" key="7">
    <source>
        <dbReference type="SAM" id="Phobius"/>
    </source>
</evidence>
<dbReference type="AlphaFoldDB" id="A0A0R2A2R6"/>
<feature type="transmembrane region" description="Helical" evidence="7">
    <location>
        <begin position="317"/>
        <end position="339"/>
    </location>
</feature>
<dbReference type="PANTHER" id="PTHR43414">
    <property type="entry name" value="MULTIDRUG RESISTANCE PROTEIN MDTG"/>
    <property type="match status" value="1"/>
</dbReference>
<proteinExistence type="predicted"/>
<gene>
    <name evidence="9" type="ORF">FC26_GL001660</name>
</gene>
<dbReference type="Gene3D" id="1.20.1250.20">
    <property type="entry name" value="MFS general substrate transporter like domains"/>
    <property type="match status" value="2"/>
</dbReference>
<feature type="transmembrane region" description="Helical" evidence="7">
    <location>
        <begin position="288"/>
        <end position="311"/>
    </location>
</feature>
<keyword evidence="3" id="KW-1003">Cell membrane</keyword>
<dbReference type="InterPro" id="IPR005828">
    <property type="entry name" value="MFS_sugar_transport-like"/>
</dbReference>
<accession>A0A0R2A2R6</accession>
<dbReference type="GO" id="GO:0005886">
    <property type="term" value="C:plasma membrane"/>
    <property type="evidence" value="ECO:0007669"/>
    <property type="project" value="UniProtKB-SubCell"/>
</dbReference>
<keyword evidence="10" id="KW-1185">Reference proteome</keyword>
<dbReference type="Pfam" id="PF07690">
    <property type="entry name" value="MFS_1"/>
    <property type="match status" value="1"/>
</dbReference>
<feature type="transmembrane region" description="Helical" evidence="7">
    <location>
        <begin position="88"/>
        <end position="111"/>
    </location>
</feature>
<evidence type="ECO:0000256" key="4">
    <source>
        <dbReference type="ARBA" id="ARBA00022692"/>
    </source>
</evidence>
<dbReference type="PATRIC" id="fig|1423813.3.peg.1687"/>
<reference evidence="9 10" key="1">
    <citation type="journal article" date="2015" name="Genome Announc.">
        <title>Expanding the biotechnology potential of lactobacilli through comparative genomics of 213 strains and associated genera.</title>
        <authorList>
            <person name="Sun Z."/>
            <person name="Harris H.M."/>
            <person name="McCann A."/>
            <person name="Guo C."/>
            <person name="Argimon S."/>
            <person name="Zhang W."/>
            <person name="Yang X."/>
            <person name="Jeffery I.B."/>
            <person name="Cooney J.C."/>
            <person name="Kagawa T.F."/>
            <person name="Liu W."/>
            <person name="Song Y."/>
            <person name="Salvetti E."/>
            <person name="Wrobel A."/>
            <person name="Rasinkangas P."/>
            <person name="Parkhill J."/>
            <person name="Rea M.C."/>
            <person name="O'Sullivan O."/>
            <person name="Ritari J."/>
            <person name="Douillard F.P."/>
            <person name="Paul Ross R."/>
            <person name="Yang R."/>
            <person name="Briner A.E."/>
            <person name="Felis G.E."/>
            <person name="de Vos W.M."/>
            <person name="Barrangou R."/>
            <person name="Klaenhammer T.R."/>
            <person name="Caufield P.W."/>
            <person name="Cui Y."/>
            <person name="Zhang H."/>
            <person name="O'Toole P.W."/>
        </authorList>
    </citation>
    <scope>NUCLEOTIDE SEQUENCE [LARGE SCALE GENOMIC DNA]</scope>
    <source>
        <strain evidence="9 10">DSM 20634</strain>
    </source>
</reference>
<evidence type="ECO:0000256" key="5">
    <source>
        <dbReference type="ARBA" id="ARBA00022989"/>
    </source>
</evidence>
<feature type="transmembrane region" description="Helical" evidence="7">
    <location>
        <begin position="141"/>
        <end position="160"/>
    </location>
</feature>
<evidence type="ECO:0000313" key="10">
    <source>
        <dbReference type="Proteomes" id="UP000051733"/>
    </source>
</evidence>
<organism evidence="9 10">
    <name type="scientific">Paucilactobacillus vaccinostercus DSM 20634</name>
    <dbReference type="NCBI Taxonomy" id="1423813"/>
    <lineage>
        <taxon>Bacteria</taxon>
        <taxon>Bacillati</taxon>
        <taxon>Bacillota</taxon>
        <taxon>Bacilli</taxon>
        <taxon>Lactobacillales</taxon>
        <taxon>Lactobacillaceae</taxon>
        <taxon>Paucilactobacillus</taxon>
    </lineage>
</organism>
<dbReference type="InterPro" id="IPR020846">
    <property type="entry name" value="MFS_dom"/>
</dbReference>
<keyword evidence="4 7" id="KW-0812">Transmembrane</keyword>
<dbReference type="GO" id="GO:0022857">
    <property type="term" value="F:transmembrane transporter activity"/>
    <property type="evidence" value="ECO:0007669"/>
    <property type="project" value="InterPro"/>
</dbReference>
<feature type="domain" description="Major facilitator superfamily (MFS) profile" evidence="8">
    <location>
        <begin position="13"/>
        <end position="397"/>
    </location>
</feature>